<dbReference type="InterPro" id="IPR037401">
    <property type="entry name" value="SnoaL-like"/>
</dbReference>
<gene>
    <name evidence="2" type="ORF">CNR27_10290</name>
</gene>
<sequence>MTGSIAINAPSAVAQDHRPRRNKALVLEAMTRLFQQRDAPAVGQLYARDYMQHNPEIAQGRDALQELVAGLSDAVHYEPGLVVAEGDLVAIHGRIRGWAATPRVVVDLFRIKNGRLAEHWDVLQQEIPVAAARAGIAMFDKDEGARLR</sequence>
<feature type="domain" description="SnoaL-like" evidence="1">
    <location>
        <begin position="28"/>
        <end position="119"/>
    </location>
</feature>
<reference evidence="3" key="1">
    <citation type="submission" date="2017-09" db="EMBL/GenBank/DDBJ databases">
        <title>Luteimonas liuhanmingii sp.nov., isolated from the intestinal contents of Tibetan Plateau Pika in Yushu, Qinghai Province, China.</title>
        <authorList>
            <person name="Gui Z."/>
        </authorList>
    </citation>
    <scope>NUCLEOTIDE SEQUENCE [LARGE SCALE GENOMIC DNA]</scope>
    <source>
        <strain evidence="3">100111</strain>
    </source>
</reference>
<protein>
    <recommendedName>
        <fullName evidence="1">SnoaL-like domain-containing protein</fullName>
    </recommendedName>
</protein>
<dbReference type="InterPro" id="IPR032710">
    <property type="entry name" value="NTF2-like_dom_sf"/>
</dbReference>
<accession>A0A290XI63</accession>
<dbReference type="EMBL" id="CP023406">
    <property type="protein sequence ID" value="ATD68830.1"/>
    <property type="molecule type" value="Genomic_DNA"/>
</dbReference>
<dbReference type="AlphaFoldDB" id="A0A290XI63"/>
<dbReference type="Proteomes" id="UP000218968">
    <property type="component" value="Chromosome"/>
</dbReference>
<organism evidence="2 3">
    <name type="scientific">Luteimonas chenhongjianii</name>
    <dbReference type="NCBI Taxonomy" id="2006110"/>
    <lineage>
        <taxon>Bacteria</taxon>
        <taxon>Pseudomonadati</taxon>
        <taxon>Pseudomonadota</taxon>
        <taxon>Gammaproteobacteria</taxon>
        <taxon>Lysobacterales</taxon>
        <taxon>Lysobacteraceae</taxon>
        <taxon>Luteimonas</taxon>
    </lineage>
</organism>
<dbReference type="Gene3D" id="3.10.450.50">
    <property type="match status" value="1"/>
</dbReference>
<keyword evidence="3" id="KW-1185">Reference proteome</keyword>
<dbReference type="KEGG" id="lum:CNR27_10290"/>
<name>A0A290XI63_9GAMM</name>
<dbReference type="OrthoDB" id="9812089at2"/>
<evidence type="ECO:0000313" key="2">
    <source>
        <dbReference type="EMBL" id="ATD68830.1"/>
    </source>
</evidence>
<evidence type="ECO:0000313" key="3">
    <source>
        <dbReference type="Proteomes" id="UP000218968"/>
    </source>
</evidence>
<dbReference type="Pfam" id="PF12680">
    <property type="entry name" value="SnoaL_2"/>
    <property type="match status" value="1"/>
</dbReference>
<evidence type="ECO:0000259" key="1">
    <source>
        <dbReference type="Pfam" id="PF12680"/>
    </source>
</evidence>
<proteinExistence type="predicted"/>
<dbReference type="SUPFAM" id="SSF54427">
    <property type="entry name" value="NTF2-like"/>
    <property type="match status" value="1"/>
</dbReference>